<dbReference type="GO" id="GO:0009734">
    <property type="term" value="P:auxin-activated signaling pathway"/>
    <property type="evidence" value="ECO:0007669"/>
    <property type="project" value="InterPro"/>
</dbReference>
<keyword evidence="4 6" id="KW-1133">Transmembrane helix</keyword>
<keyword evidence="8" id="KW-1185">Reference proteome</keyword>
<dbReference type="AlphaFoldDB" id="A0A484MFE0"/>
<feature type="transmembrane region" description="Helical" evidence="6">
    <location>
        <begin position="71"/>
        <end position="97"/>
    </location>
</feature>
<keyword evidence="5 6" id="KW-0472">Membrane</keyword>
<evidence type="ECO:0000313" key="7">
    <source>
        <dbReference type="EMBL" id="VFQ87455.1"/>
    </source>
</evidence>
<dbReference type="Pfam" id="PF00335">
    <property type="entry name" value="Tetraspanin"/>
    <property type="match status" value="1"/>
</dbReference>
<accession>A0A484MFE0</accession>
<proteinExistence type="inferred from homology"/>
<dbReference type="Proteomes" id="UP000595140">
    <property type="component" value="Unassembled WGS sequence"/>
</dbReference>
<feature type="transmembrane region" description="Helical" evidence="6">
    <location>
        <begin position="42"/>
        <end position="65"/>
    </location>
</feature>
<reference evidence="7 8" key="1">
    <citation type="submission" date="2018-04" db="EMBL/GenBank/DDBJ databases">
        <authorList>
            <person name="Vogel A."/>
        </authorList>
    </citation>
    <scope>NUCLEOTIDE SEQUENCE [LARGE SCALE GENOMIC DNA]</scope>
</reference>
<evidence type="ECO:0000256" key="1">
    <source>
        <dbReference type="ARBA" id="ARBA00004141"/>
    </source>
</evidence>
<evidence type="ECO:0000256" key="5">
    <source>
        <dbReference type="ARBA" id="ARBA00023136"/>
    </source>
</evidence>
<feature type="transmembrane region" description="Helical" evidence="6">
    <location>
        <begin position="6"/>
        <end position="30"/>
    </location>
</feature>
<dbReference type="InterPro" id="IPR018503">
    <property type="entry name" value="Tetraspanin_CS"/>
</dbReference>
<organism evidence="7 8">
    <name type="scientific">Cuscuta campestris</name>
    <dbReference type="NCBI Taxonomy" id="132261"/>
    <lineage>
        <taxon>Eukaryota</taxon>
        <taxon>Viridiplantae</taxon>
        <taxon>Streptophyta</taxon>
        <taxon>Embryophyta</taxon>
        <taxon>Tracheophyta</taxon>
        <taxon>Spermatophyta</taxon>
        <taxon>Magnoliopsida</taxon>
        <taxon>eudicotyledons</taxon>
        <taxon>Gunneridae</taxon>
        <taxon>Pentapetalae</taxon>
        <taxon>asterids</taxon>
        <taxon>lamiids</taxon>
        <taxon>Solanales</taxon>
        <taxon>Convolvulaceae</taxon>
        <taxon>Cuscuteae</taxon>
        <taxon>Cuscuta</taxon>
        <taxon>Cuscuta subgen. Grammica</taxon>
        <taxon>Cuscuta sect. Cleistogrammica</taxon>
    </lineage>
</organism>
<dbReference type="EMBL" id="OOIL02003368">
    <property type="protein sequence ID" value="VFQ87455.1"/>
    <property type="molecule type" value="Genomic_DNA"/>
</dbReference>
<dbReference type="InterPro" id="IPR018499">
    <property type="entry name" value="Tetraspanin/Peripherin"/>
</dbReference>
<dbReference type="InterPro" id="IPR044991">
    <property type="entry name" value="TET_plant"/>
</dbReference>
<evidence type="ECO:0000256" key="6">
    <source>
        <dbReference type="SAM" id="Phobius"/>
    </source>
</evidence>
<evidence type="ECO:0008006" key="9">
    <source>
        <dbReference type="Google" id="ProtNLM"/>
    </source>
</evidence>
<dbReference type="GO" id="GO:0016020">
    <property type="term" value="C:membrane"/>
    <property type="evidence" value="ECO:0007669"/>
    <property type="project" value="UniProtKB-SubCell"/>
</dbReference>
<evidence type="ECO:0000256" key="3">
    <source>
        <dbReference type="ARBA" id="ARBA00022692"/>
    </source>
</evidence>
<gene>
    <name evidence="7" type="ORF">CCAM_LOCUS29231</name>
</gene>
<keyword evidence="3 6" id="KW-0812">Transmembrane</keyword>
<dbReference type="PROSITE" id="PS00421">
    <property type="entry name" value="TM4_1"/>
    <property type="match status" value="1"/>
</dbReference>
<evidence type="ECO:0000256" key="4">
    <source>
        <dbReference type="ARBA" id="ARBA00022989"/>
    </source>
</evidence>
<dbReference type="OrthoDB" id="672773at2759"/>
<comment type="similarity">
    <text evidence="2">Belongs to the tetraspanin (TM4SF) family.</text>
</comment>
<feature type="transmembrane region" description="Helical" evidence="6">
    <location>
        <begin position="234"/>
        <end position="252"/>
    </location>
</feature>
<comment type="subcellular location">
    <subcellularLocation>
        <location evidence="1">Membrane</location>
        <topology evidence="1">Multi-pass membrane protein</topology>
    </subcellularLocation>
</comment>
<name>A0A484MFE0_9ASTE</name>
<evidence type="ECO:0000313" key="8">
    <source>
        <dbReference type="Proteomes" id="UP000595140"/>
    </source>
</evidence>
<dbReference type="PANTHER" id="PTHR32191">
    <property type="entry name" value="TETRASPANIN-8-RELATED"/>
    <property type="match status" value="1"/>
</dbReference>
<protein>
    <recommendedName>
        <fullName evidence="9">Tetraspanin</fullName>
    </recommendedName>
</protein>
<evidence type="ECO:0000256" key="2">
    <source>
        <dbReference type="ARBA" id="ARBA00006840"/>
    </source>
</evidence>
<sequence>MVRVSNAVIGILNSLTLLLSVAAIGVAVWIEFNPGATLCQRVLLKPLVVLGISLLAVSVFGLIGSCFRVSFVLYVYLTVMFLLILGVAGFLVFAIVVTNKGVGSALSGKGYKGARLGDYSHWLQKYVVNAENWDEIKSCLVDVKFCQHLNDDQVKAVDFYKHGLSATQSGCCKPPIYCGFVFENATSWRMPKGGPAVPDEDCKKWSNDETQMCFNCDSCKTMVLENTRKEWKNLAILNFCTLVFVVFVYSVGCCALRNNNKSRGYNKYRGYP</sequence>